<dbReference type="HOGENOM" id="CLU_1992857_0_0_1"/>
<evidence type="ECO:0000313" key="2">
    <source>
        <dbReference type="EMBL" id="KFH47118.1"/>
    </source>
</evidence>
<accession>A0A086TCN6</accession>
<reference evidence="3" key="1">
    <citation type="journal article" date="2014" name="Genome Announc.">
        <title>Genome sequence and annotation of Acremonium chrysogenum, producer of the beta-lactam antibiotic cephalosporin C.</title>
        <authorList>
            <person name="Terfehr D."/>
            <person name="Dahlmann T.A."/>
            <person name="Specht T."/>
            <person name="Zadra I."/>
            <person name="Kuernsteiner H."/>
            <person name="Kueck U."/>
        </authorList>
    </citation>
    <scope>NUCLEOTIDE SEQUENCE [LARGE SCALE GENOMIC DNA]</scope>
    <source>
        <strain evidence="3">ATCC 11550 / CBS 779.69 / DSM 880 / IAM 14645 / JCM 23072 / IMI 49137</strain>
    </source>
</reference>
<name>A0A086TCN6_HAPC1</name>
<feature type="region of interest" description="Disordered" evidence="1">
    <location>
        <begin position="26"/>
        <end position="47"/>
    </location>
</feature>
<protein>
    <submittedName>
        <fullName evidence="2">Uncharacterized protein</fullName>
    </submittedName>
</protein>
<gene>
    <name evidence="2" type="ORF">ACRE_019760</name>
</gene>
<sequence length="129" mass="14564">MACGHELWHYSHHRCDAEARTGSRCGQQGQQQQQHHPEGTIQSRSIDDTCADCDPGVRRKMLRAVYEQERARMVERYRGARAVGDGELMGRLEHQMKVAVDGMRRANFDVGRGLLGSDDGDVKWEGGVR</sequence>
<keyword evidence="3" id="KW-1185">Reference proteome</keyword>
<proteinExistence type="predicted"/>
<evidence type="ECO:0000256" key="1">
    <source>
        <dbReference type="SAM" id="MobiDB-lite"/>
    </source>
</evidence>
<comment type="caution">
    <text evidence="2">The sequence shown here is derived from an EMBL/GenBank/DDBJ whole genome shotgun (WGS) entry which is preliminary data.</text>
</comment>
<organism evidence="2 3">
    <name type="scientific">Hapsidospora chrysogenum (strain ATCC 11550 / CBS 779.69 / DSM 880 / IAM 14645 / JCM 23072 / IMI 49137)</name>
    <name type="common">Acremonium chrysogenum</name>
    <dbReference type="NCBI Taxonomy" id="857340"/>
    <lineage>
        <taxon>Eukaryota</taxon>
        <taxon>Fungi</taxon>
        <taxon>Dikarya</taxon>
        <taxon>Ascomycota</taxon>
        <taxon>Pezizomycotina</taxon>
        <taxon>Sordariomycetes</taxon>
        <taxon>Hypocreomycetidae</taxon>
        <taxon>Hypocreales</taxon>
        <taxon>Bionectriaceae</taxon>
        <taxon>Hapsidospora</taxon>
    </lineage>
</organism>
<evidence type="ECO:0000313" key="3">
    <source>
        <dbReference type="Proteomes" id="UP000029964"/>
    </source>
</evidence>
<dbReference type="AlphaFoldDB" id="A0A086TCN6"/>
<dbReference type="OrthoDB" id="5086119at2759"/>
<dbReference type="Proteomes" id="UP000029964">
    <property type="component" value="Unassembled WGS sequence"/>
</dbReference>
<dbReference type="EMBL" id="JPKY01000012">
    <property type="protein sequence ID" value="KFH47118.1"/>
    <property type="molecule type" value="Genomic_DNA"/>
</dbReference>